<dbReference type="Pfam" id="PF00025">
    <property type="entry name" value="Arf"/>
    <property type="match status" value="1"/>
</dbReference>
<evidence type="ECO:0000313" key="14">
    <source>
        <dbReference type="EMBL" id="CEM41932.1"/>
    </source>
</evidence>
<evidence type="ECO:0000256" key="3">
    <source>
        <dbReference type="ARBA" id="ARBA00022448"/>
    </source>
</evidence>
<dbReference type="AlphaFoldDB" id="A0A0G4HD01"/>
<dbReference type="VEuPathDB" id="CryptoDB:Cvel_26384"/>
<feature type="binding site" evidence="12">
    <location>
        <position position="93"/>
    </location>
    <ligand>
        <name>Mg(2+)</name>
        <dbReference type="ChEBI" id="CHEBI:18420"/>
    </ligand>
</feature>
<keyword evidence="5 11" id="KW-0547">Nucleotide-binding</keyword>
<dbReference type="PhylomeDB" id="A0A0G4HD01"/>
<feature type="region of interest" description="Disordered" evidence="13">
    <location>
        <begin position="238"/>
        <end position="284"/>
    </location>
</feature>
<comment type="similarity">
    <text evidence="2">Belongs to the small GTPase superfamily. Arf family.</text>
</comment>
<dbReference type="FunFam" id="3.40.50.300:FF:003500">
    <property type="entry name" value="ADP-ribosylation factor 1"/>
    <property type="match status" value="1"/>
</dbReference>
<evidence type="ECO:0000256" key="4">
    <source>
        <dbReference type="ARBA" id="ARBA00022707"/>
    </source>
</evidence>
<dbReference type="EMBL" id="CDMZ01002341">
    <property type="protein sequence ID" value="CEM41932.1"/>
    <property type="molecule type" value="Genomic_DNA"/>
</dbReference>
<evidence type="ECO:0000256" key="13">
    <source>
        <dbReference type="SAM" id="MobiDB-lite"/>
    </source>
</evidence>
<dbReference type="GO" id="GO:0016192">
    <property type="term" value="P:vesicle-mediated transport"/>
    <property type="evidence" value="ECO:0007669"/>
    <property type="project" value="UniProtKB-KW"/>
</dbReference>
<dbReference type="GO" id="GO:0005525">
    <property type="term" value="F:GTP binding"/>
    <property type="evidence" value="ECO:0007669"/>
    <property type="project" value="UniProtKB-KW"/>
</dbReference>
<evidence type="ECO:0000256" key="9">
    <source>
        <dbReference type="ARBA" id="ARBA00023134"/>
    </source>
</evidence>
<dbReference type="GO" id="GO:0005794">
    <property type="term" value="C:Golgi apparatus"/>
    <property type="evidence" value="ECO:0007669"/>
    <property type="project" value="UniProtKB-SubCell"/>
</dbReference>
<dbReference type="GO" id="GO:0015031">
    <property type="term" value="P:protein transport"/>
    <property type="evidence" value="ECO:0007669"/>
    <property type="project" value="UniProtKB-KW"/>
</dbReference>
<feature type="binding site" evidence="11">
    <location>
        <begin position="69"/>
        <end position="76"/>
    </location>
    <ligand>
        <name>GTP</name>
        <dbReference type="ChEBI" id="CHEBI:37565"/>
    </ligand>
</feature>
<evidence type="ECO:0000256" key="1">
    <source>
        <dbReference type="ARBA" id="ARBA00004555"/>
    </source>
</evidence>
<keyword evidence="6" id="KW-0931">ER-Golgi transport</keyword>
<dbReference type="PANTHER" id="PTHR11711">
    <property type="entry name" value="ADP RIBOSYLATION FACTOR-RELATED"/>
    <property type="match status" value="1"/>
</dbReference>
<feature type="binding site" evidence="12">
    <location>
        <position position="76"/>
    </location>
    <ligand>
        <name>Mg(2+)</name>
        <dbReference type="ChEBI" id="CHEBI:18420"/>
    </ligand>
</feature>
<dbReference type="Gene3D" id="3.40.50.300">
    <property type="entry name" value="P-loop containing nucleotide triphosphate hydrolases"/>
    <property type="match status" value="1"/>
</dbReference>
<feature type="binding site" evidence="11">
    <location>
        <begin position="174"/>
        <end position="177"/>
    </location>
    <ligand>
        <name>GTP</name>
        <dbReference type="ChEBI" id="CHEBI:37565"/>
    </ligand>
</feature>
<dbReference type="GO" id="GO:0046872">
    <property type="term" value="F:metal ion binding"/>
    <property type="evidence" value="ECO:0007669"/>
    <property type="project" value="UniProtKB-KW"/>
</dbReference>
<evidence type="ECO:0000256" key="7">
    <source>
        <dbReference type="ARBA" id="ARBA00022927"/>
    </source>
</evidence>
<keyword evidence="9 11" id="KW-0342">GTP-binding</keyword>
<evidence type="ECO:0000256" key="5">
    <source>
        <dbReference type="ARBA" id="ARBA00022741"/>
    </source>
</evidence>
<dbReference type="SMART" id="SM00178">
    <property type="entry name" value="SAR"/>
    <property type="match status" value="1"/>
</dbReference>
<keyword evidence="10" id="KW-0449">Lipoprotein</keyword>
<reference evidence="14" key="1">
    <citation type="submission" date="2014-11" db="EMBL/GenBank/DDBJ databases">
        <authorList>
            <person name="Otto D Thomas"/>
            <person name="Naeem Raeece"/>
        </authorList>
    </citation>
    <scope>NUCLEOTIDE SEQUENCE</scope>
</reference>
<protein>
    <submittedName>
        <fullName evidence="14">Uncharacterized protein</fullName>
    </submittedName>
</protein>
<dbReference type="SUPFAM" id="SSF52540">
    <property type="entry name" value="P-loop containing nucleoside triphosphate hydrolases"/>
    <property type="match status" value="1"/>
</dbReference>
<organism evidence="14">
    <name type="scientific">Chromera velia CCMP2878</name>
    <dbReference type="NCBI Taxonomy" id="1169474"/>
    <lineage>
        <taxon>Eukaryota</taxon>
        <taxon>Sar</taxon>
        <taxon>Alveolata</taxon>
        <taxon>Colpodellida</taxon>
        <taxon>Chromeraceae</taxon>
        <taxon>Chromera</taxon>
    </lineage>
</organism>
<dbReference type="PRINTS" id="PR00328">
    <property type="entry name" value="SAR1GTPBP"/>
</dbReference>
<feature type="binding site" evidence="11">
    <location>
        <position position="118"/>
    </location>
    <ligand>
        <name>GTP</name>
        <dbReference type="ChEBI" id="CHEBI:37565"/>
    </ligand>
</feature>
<dbReference type="CDD" id="cd00878">
    <property type="entry name" value="Arf_Arl"/>
    <property type="match status" value="1"/>
</dbReference>
<keyword evidence="12" id="KW-0479">Metal-binding</keyword>
<sequence length="332" mass="36976">MAWPPTTIFSDLQCTLKFLTALLFASDRVTGFRFRRSTRLHAELVCPEEETMGQLGSREKKEIRTALVGLENAGKTTALYRLKFAQESPAVPTIGFCVETFLYKELNLVVMDMQKGRGMGKLRPLWKHYFEGLGAIIFMVDASDLEAIGDARTALWQLVDELEGRDVIVAVLANKQDKAEALGPEEVALQLRFTELPQARKRAFGTAAADDRGSAELFEALDWILEVHRETKTTTGFGWFGSKSGPKNSPQCHREAAGSPHVEPVSMQTESVKSGGPEGRLNRDSTDESMIMRTATSNPHPSAVSPVRLGLTVRVRMKRWPLKAKIPKCRRE</sequence>
<accession>A0A0G4HD01</accession>
<evidence type="ECO:0000256" key="11">
    <source>
        <dbReference type="PIRSR" id="PIRSR606689-1"/>
    </source>
</evidence>
<evidence type="ECO:0000256" key="8">
    <source>
        <dbReference type="ARBA" id="ARBA00023034"/>
    </source>
</evidence>
<dbReference type="InterPro" id="IPR027417">
    <property type="entry name" value="P-loop_NTPase"/>
</dbReference>
<dbReference type="PROSITE" id="PS51417">
    <property type="entry name" value="ARF"/>
    <property type="match status" value="1"/>
</dbReference>
<dbReference type="GO" id="GO:0003924">
    <property type="term" value="F:GTPase activity"/>
    <property type="evidence" value="ECO:0007669"/>
    <property type="project" value="InterPro"/>
</dbReference>
<dbReference type="InterPro" id="IPR006689">
    <property type="entry name" value="Small_GTPase_ARF/SAR"/>
</dbReference>
<comment type="subcellular location">
    <subcellularLocation>
        <location evidence="1">Golgi apparatus</location>
    </subcellularLocation>
</comment>
<dbReference type="InterPro" id="IPR024156">
    <property type="entry name" value="Small_GTPase_ARF"/>
</dbReference>
<keyword evidence="3" id="KW-0813">Transport</keyword>
<keyword evidence="8" id="KW-0333">Golgi apparatus</keyword>
<keyword evidence="7" id="KW-0653">Protein transport</keyword>
<name>A0A0G4HD01_9ALVE</name>
<evidence type="ECO:0000256" key="10">
    <source>
        <dbReference type="ARBA" id="ARBA00023288"/>
    </source>
</evidence>
<gene>
    <name evidence="14" type="ORF">Cvel_26384</name>
</gene>
<evidence type="ECO:0000256" key="12">
    <source>
        <dbReference type="PIRSR" id="PIRSR606689-2"/>
    </source>
</evidence>
<keyword evidence="12" id="KW-0460">Magnesium</keyword>
<evidence type="ECO:0000256" key="6">
    <source>
        <dbReference type="ARBA" id="ARBA00022892"/>
    </source>
</evidence>
<proteinExistence type="inferred from homology"/>
<keyword evidence="4" id="KW-0519">Myristate</keyword>
<evidence type="ECO:0000256" key="2">
    <source>
        <dbReference type="ARBA" id="ARBA00010290"/>
    </source>
</evidence>
<dbReference type="SMART" id="SM00177">
    <property type="entry name" value="ARF"/>
    <property type="match status" value="1"/>
</dbReference>